<gene>
    <name evidence="1" type="ORF">PMA4326_030640</name>
</gene>
<geneLocation type="plasmid" evidence="1 2">
    <name>pPma4326E</name>
</geneLocation>
<organism evidence="1 2">
    <name type="scientific">Pseudomonas syringae pv. maculicola str. ES4326</name>
    <dbReference type="NCBI Taxonomy" id="629265"/>
    <lineage>
        <taxon>Bacteria</taxon>
        <taxon>Pseudomonadati</taxon>
        <taxon>Pseudomonadota</taxon>
        <taxon>Gammaproteobacteria</taxon>
        <taxon>Pseudomonadales</taxon>
        <taxon>Pseudomonadaceae</taxon>
        <taxon>Pseudomonas</taxon>
    </lineage>
</organism>
<dbReference type="EMBL" id="CP047264">
    <property type="protein sequence ID" value="QHF00864.1"/>
    <property type="molecule type" value="Genomic_DNA"/>
</dbReference>
<sequence>MSVRVELELATSDAEALLRHVLEHTPATGDFRHDAHLREAFETLADALRIEVPWVKKNGSSPGASGA</sequence>
<dbReference type="RefSeq" id="WP_007247709.1">
    <property type="nucleotide sequence ID" value="NZ_CP047264.1"/>
</dbReference>
<evidence type="ECO:0000313" key="2">
    <source>
        <dbReference type="Proteomes" id="UP000003811"/>
    </source>
</evidence>
<proteinExistence type="predicted"/>
<protein>
    <submittedName>
        <fullName evidence="1">Uncharacterized protein</fullName>
    </submittedName>
</protein>
<evidence type="ECO:0000313" key="1">
    <source>
        <dbReference type="EMBL" id="QHF00864.1"/>
    </source>
</evidence>
<dbReference type="AlphaFoldDB" id="A0A8T8CD46"/>
<reference evidence="1 2" key="1">
    <citation type="journal article" date="2011" name="PLoS Pathog.">
        <title>Dynamic evolution of pathogenicity revealed by sequencing and comparative genomics of 19 Pseudomonas syringae isolates.</title>
        <authorList>
            <person name="Baltrus D.A."/>
            <person name="Nishimura M.T."/>
            <person name="Romanchuk A."/>
            <person name="Chang J.H."/>
            <person name="Mukhtar M.S."/>
            <person name="Cherkis K."/>
            <person name="Roach J."/>
            <person name="Grant S.R."/>
            <person name="Jones C.D."/>
            <person name="Dangl J.L."/>
        </authorList>
    </citation>
    <scope>NUCLEOTIDE SEQUENCE [LARGE SCALE GENOMIC DNA]</scope>
    <source>
        <strain evidence="1 2">ES4326</strain>
    </source>
</reference>
<name>A0A8T8CD46_PSEYM</name>
<dbReference type="Proteomes" id="UP000003811">
    <property type="component" value="Plasmid pPma4326E"/>
</dbReference>
<accession>A0A8T8CD46</accession>
<keyword evidence="1" id="KW-0614">Plasmid</keyword>